<dbReference type="GO" id="GO:0006281">
    <property type="term" value="P:DNA repair"/>
    <property type="evidence" value="ECO:0007669"/>
    <property type="project" value="TreeGrafter"/>
</dbReference>
<evidence type="ECO:0000256" key="3">
    <source>
        <dbReference type="ARBA" id="ARBA00023242"/>
    </source>
</evidence>
<reference evidence="7 8" key="1">
    <citation type="submission" date="2016-07" db="EMBL/GenBank/DDBJ databases">
        <title>Pervasive Adenine N6-methylation of Active Genes in Fungi.</title>
        <authorList>
            <consortium name="DOE Joint Genome Institute"/>
            <person name="Mondo S.J."/>
            <person name="Dannebaum R.O."/>
            <person name="Kuo R.C."/>
            <person name="Labutti K."/>
            <person name="Haridas S."/>
            <person name="Kuo A."/>
            <person name="Salamov A."/>
            <person name="Ahrendt S.R."/>
            <person name="Lipzen A."/>
            <person name="Sullivan W."/>
            <person name="Andreopoulos W.B."/>
            <person name="Clum A."/>
            <person name="Lindquist E."/>
            <person name="Daum C."/>
            <person name="Ramamoorthy G.K."/>
            <person name="Gryganskyi A."/>
            <person name="Culley D."/>
            <person name="Magnuson J.K."/>
            <person name="James T.Y."/>
            <person name="O'Malley M.A."/>
            <person name="Stajich J.E."/>
            <person name="Spatafora J.W."/>
            <person name="Visel A."/>
            <person name="Grigoriev I.V."/>
        </authorList>
    </citation>
    <scope>NUCLEOTIDE SEQUENCE [LARGE SCALE GENOMIC DNA]</scope>
    <source>
        <strain evidence="7 8">12-1054</strain>
    </source>
</reference>
<comment type="caution">
    <text evidence="7">The sequence shown here is derived from an EMBL/GenBank/DDBJ whole genome shotgun (WGS) entry which is preliminary data.</text>
</comment>
<organism evidence="7 8">
    <name type="scientific">Protomyces lactucae-debilis</name>
    <dbReference type="NCBI Taxonomy" id="2754530"/>
    <lineage>
        <taxon>Eukaryota</taxon>
        <taxon>Fungi</taxon>
        <taxon>Dikarya</taxon>
        <taxon>Ascomycota</taxon>
        <taxon>Taphrinomycotina</taxon>
        <taxon>Taphrinomycetes</taxon>
        <taxon>Taphrinales</taxon>
        <taxon>Protomycetaceae</taxon>
        <taxon>Protomyces</taxon>
    </lineage>
</organism>
<keyword evidence="4" id="KW-0131">Cell cycle</keyword>
<dbReference type="GO" id="GO:0000076">
    <property type="term" value="P:DNA replication checkpoint signaling"/>
    <property type="evidence" value="ECO:0007669"/>
    <property type="project" value="TreeGrafter"/>
</dbReference>
<evidence type="ECO:0000256" key="1">
    <source>
        <dbReference type="ARBA" id="ARBA00004123"/>
    </source>
</evidence>
<evidence type="ECO:0000313" key="7">
    <source>
        <dbReference type="EMBL" id="ORY80053.1"/>
    </source>
</evidence>
<protein>
    <submittedName>
        <fullName evidence="7">Timeless protein-domain-containing protein</fullName>
    </submittedName>
</protein>
<dbReference type="OrthoDB" id="310853at2759"/>
<comment type="subcellular location">
    <subcellularLocation>
        <location evidence="1">Nucleus</location>
    </subcellularLocation>
</comment>
<feature type="region of interest" description="Disordered" evidence="5">
    <location>
        <begin position="950"/>
        <end position="998"/>
    </location>
</feature>
<gene>
    <name evidence="7" type="ORF">BCR37DRAFT_394109</name>
</gene>
<evidence type="ECO:0000313" key="8">
    <source>
        <dbReference type="Proteomes" id="UP000193685"/>
    </source>
</evidence>
<dbReference type="Pfam" id="PF04821">
    <property type="entry name" value="TIMELESS"/>
    <property type="match status" value="1"/>
</dbReference>
<evidence type="ECO:0000256" key="5">
    <source>
        <dbReference type="SAM" id="MobiDB-lite"/>
    </source>
</evidence>
<dbReference type="RefSeq" id="XP_040724187.1">
    <property type="nucleotide sequence ID" value="XM_040871410.1"/>
</dbReference>
<name>A0A1Y2F854_PROLT</name>
<evidence type="ECO:0000256" key="2">
    <source>
        <dbReference type="ARBA" id="ARBA00022880"/>
    </source>
</evidence>
<proteinExistence type="predicted"/>
<keyword evidence="2" id="KW-0236">DNA replication inhibitor</keyword>
<dbReference type="OMA" id="VNHHRHT"/>
<accession>A0A1Y2F854</accession>
<dbReference type="GO" id="GO:0003677">
    <property type="term" value="F:DNA binding"/>
    <property type="evidence" value="ECO:0007669"/>
    <property type="project" value="TreeGrafter"/>
</dbReference>
<evidence type="ECO:0000259" key="6">
    <source>
        <dbReference type="Pfam" id="PF04821"/>
    </source>
</evidence>
<feature type="compositionally biased region" description="Basic residues" evidence="5">
    <location>
        <begin position="879"/>
        <end position="893"/>
    </location>
</feature>
<feature type="compositionally biased region" description="Basic and acidic residues" evidence="5">
    <location>
        <begin position="908"/>
        <end position="919"/>
    </location>
</feature>
<feature type="region of interest" description="Disordered" evidence="5">
    <location>
        <begin position="1031"/>
        <end position="1056"/>
    </location>
</feature>
<keyword evidence="8" id="KW-1185">Reference proteome</keyword>
<dbReference type="InterPro" id="IPR006906">
    <property type="entry name" value="Timeless_N"/>
</dbReference>
<dbReference type="GO" id="GO:0043111">
    <property type="term" value="P:replication fork arrest"/>
    <property type="evidence" value="ECO:0007669"/>
    <property type="project" value="TreeGrafter"/>
</dbReference>
<dbReference type="PANTHER" id="PTHR22940:SF4">
    <property type="entry name" value="PROTEIN TIMELESS HOMOLOG"/>
    <property type="match status" value="1"/>
</dbReference>
<dbReference type="PANTHER" id="PTHR22940">
    <property type="entry name" value="TIMEOUT/TIMELESS-2"/>
    <property type="match status" value="1"/>
</dbReference>
<dbReference type="Proteomes" id="UP000193685">
    <property type="component" value="Unassembled WGS sequence"/>
</dbReference>
<dbReference type="AlphaFoldDB" id="A0A1Y2F854"/>
<keyword evidence="3" id="KW-0539">Nucleus</keyword>
<dbReference type="GeneID" id="63788009"/>
<dbReference type="InterPro" id="IPR044998">
    <property type="entry name" value="Timeless"/>
</dbReference>
<feature type="region of interest" description="Disordered" evidence="5">
    <location>
        <begin position="537"/>
        <end position="560"/>
    </location>
</feature>
<dbReference type="EMBL" id="MCFI01000014">
    <property type="protein sequence ID" value="ORY80053.1"/>
    <property type="molecule type" value="Genomic_DNA"/>
</dbReference>
<dbReference type="STRING" id="56484.A0A1Y2F854"/>
<sequence>MASYAAALQNLASALGGRDQTAPNSPYVLGDDGLGCLRDLKRWLKFYDDSRDLWDIKAALASMNIVSNDLCPILAGWSLSDAEDEVQRRICQACVEILVPLTWPLELDEQSSQTKHEQFPNLKLAQTSYKRAILFNADCDILGSIMRVAFPSLALVRSSRSDKDTGIIRLVLYLLRNLAAIDEKINRSDTILAFQRGYAFDFINVLASGMGSDFNDEDVIVMDLMYRLLRGVSPMAVYAHGPTVALSSAIKSDLTTLLDSEKDMRRNSRVKAHTRHNRFGTMVSVVKDSRRFTVASQTGLVESEQFGNFQGIEASKRWNKPQRKIKSEDDLELSISINVESRVTLAAFATAFLEAGFNPLFSTMLKGLENEHFRIAPENRIQFFYLQAWFLQALRAQSSCRPVSKDNEDFADDADYTLIASMLEARAHIILRKMIREALDLKVYKEAQAAFDCFKQLLMTVNAMSLSSDTSFQEIADNLLANLFYEESSLEQIVLAVKGYTNQSLGYLNTITDLASVVLKMLEKYCSTKTHVYVRARRQRQKRGKTASANAQEDSSDEESARAVVTERAFNFAKFEAKFTNDHAIDTFMALLEYYADLSGDQLKRCVGFLHRVFVKQQQELLLYRLDLVELLHRILQDKTAISSNSARGELQAFCDYYMKRFAKQLMEAPALGWEVLFNKLGQNPYYLTHNMDRPPPEKKATRTPAELELKASTSRSEGIRAAVAILMQEDEAFVKWVHQELTNILSERDAWTARHQVLHAKSEEAPAVVYAAAVLHGEAEIGEVMHKNNKARLLLRLLDCEADQDDRSSFMMAADTDLDGLRRNVGLLQGYLRSPPSIEMDETVMTFFRRKAKASSYHTDGSSPSDDDAASDAERNVKVPKKRAAPRRRRARRSSEQDDDAGSGDDAQERLVKRKAAEQSRNAQIKSAKYIEDSDAEDEAEMAAFFAREEAQRQQRQQRQQMQLESTSQQEASQTIPRRMPKGKVAMEEAGDASDKENFLAEQKLFLSSDVSDDDGAMGEGARLMASKRAANSDNLGAGKAKKQRLAVLAESDGE</sequence>
<feature type="domain" description="Timeless N-terminal" evidence="6">
    <location>
        <begin position="26"/>
        <end position="285"/>
    </location>
</feature>
<dbReference type="GO" id="GO:0031298">
    <property type="term" value="C:replication fork protection complex"/>
    <property type="evidence" value="ECO:0007669"/>
    <property type="project" value="TreeGrafter"/>
</dbReference>
<feature type="region of interest" description="Disordered" evidence="5">
    <location>
        <begin position="855"/>
        <end position="935"/>
    </location>
</feature>
<feature type="compositionally biased region" description="Polar residues" evidence="5">
    <location>
        <begin position="965"/>
        <end position="977"/>
    </location>
</feature>
<feature type="compositionally biased region" description="Low complexity" evidence="5">
    <location>
        <begin position="955"/>
        <end position="964"/>
    </location>
</feature>
<evidence type="ECO:0000256" key="4">
    <source>
        <dbReference type="ARBA" id="ARBA00023306"/>
    </source>
</evidence>